<comment type="caution">
    <text evidence="8">The sequence shown here is derived from an EMBL/GenBank/DDBJ whole genome shotgun (WGS) entry which is preliminary data.</text>
</comment>
<evidence type="ECO:0000256" key="2">
    <source>
        <dbReference type="ARBA" id="ARBA00022649"/>
    </source>
</evidence>
<accession>A0ABS5ZU62</accession>
<keyword evidence="9" id="KW-1185">Reference proteome</keyword>
<comment type="cofactor">
    <cofactor evidence="1">
        <name>Mg(2+)</name>
        <dbReference type="ChEBI" id="CHEBI:18420"/>
    </cofactor>
</comment>
<evidence type="ECO:0000256" key="5">
    <source>
        <dbReference type="ARBA" id="ARBA00022801"/>
    </source>
</evidence>
<keyword evidence="3" id="KW-0540">Nuclease</keyword>
<dbReference type="SUPFAM" id="SSF88723">
    <property type="entry name" value="PIN domain-like"/>
    <property type="match status" value="1"/>
</dbReference>
<keyword evidence="5" id="KW-0378">Hydrolase</keyword>
<dbReference type="InterPro" id="IPR029060">
    <property type="entry name" value="PIN-like_dom_sf"/>
</dbReference>
<evidence type="ECO:0000256" key="4">
    <source>
        <dbReference type="ARBA" id="ARBA00022723"/>
    </source>
</evidence>
<evidence type="ECO:0000313" key="8">
    <source>
        <dbReference type="EMBL" id="MBU2739712.1"/>
    </source>
</evidence>
<dbReference type="Proteomes" id="UP001197028">
    <property type="component" value="Unassembled WGS sequence"/>
</dbReference>
<dbReference type="InterPro" id="IPR050556">
    <property type="entry name" value="Type_II_TA_system_RNase"/>
</dbReference>
<dbReference type="PANTHER" id="PTHR33653:SF1">
    <property type="entry name" value="RIBONUCLEASE VAPC2"/>
    <property type="match status" value="1"/>
</dbReference>
<reference evidence="8 9" key="1">
    <citation type="journal article" date="2021" name="ISME J.">
        <title>Genomic evolution of the class Acidithiobacillia: deep-branching Proteobacteria living in extreme acidic conditions.</title>
        <authorList>
            <person name="Moya-Beltran A."/>
            <person name="Beard S."/>
            <person name="Rojas-Villalobos C."/>
            <person name="Issotta F."/>
            <person name="Gallardo Y."/>
            <person name="Ulloa R."/>
            <person name="Giaveno A."/>
            <person name="Degli Esposti M."/>
            <person name="Johnson D.B."/>
            <person name="Quatrini R."/>
        </authorList>
    </citation>
    <scope>NUCLEOTIDE SEQUENCE [LARGE SCALE GENOMIC DNA]</scope>
    <source>
        <strain evidence="8 9">ATCC 19703</strain>
    </source>
</reference>
<evidence type="ECO:0000256" key="3">
    <source>
        <dbReference type="ARBA" id="ARBA00022722"/>
    </source>
</evidence>
<evidence type="ECO:0000256" key="6">
    <source>
        <dbReference type="ARBA" id="ARBA00022842"/>
    </source>
</evidence>
<dbReference type="EMBL" id="JABELD010000118">
    <property type="protein sequence ID" value="MBU2739712.1"/>
    <property type="molecule type" value="Genomic_DNA"/>
</dbReference>
<name>A0ABS5ZU62_9PROT</name>
<comment type="similarity">
    <text evidence="7">Belongs to the PINc/VapC protein family.</text>
</comment>
<gene>
    <name evidence="8" type="ORF">HJG40_13190</name>
</gene>
<proteinExistence type="inferred from homology"/>
<evidence type="ECO:0000256" key="7">
    <source>
        <dbReference type="ARBA" id="ARBA00038093"/>
    </source>
</evidence>
<keyword evidence="4" id="KW-0479">Metal-binding</keyword>
<organism evidence="8 9">
    <name type="scientific">Acidithiobacillus concretivorus</name>
    <dbReference type="NCBI Taxonomy" id="3063952"/>
    <lineage>
        <taxon>Bacteria</taxon>
        <taxon>Pseudomonadati</taxon>
        <taxon>Pseudomonadota</taxon>
        <taxon>Acidithiobacillia</taxon>
        <taxon>Acidithiobacillales</taxon>
        <taxon>Acidithiobacillaceae</taxon>
        <taxon>Acidithiobacillus</taxon>
    </lineage>
</organism>
<sequence>MMGFLLDTDVISMFSPVQNTVSPLFLDWLENMDRENRVFMSVVTIHEIEKGIALLDSKGATAKASDLRIWLLGLMTTYGDKILGLDALGAAVSGQLEAGSIAAGHHPGMADAVIAGIAKVNDHVVITRNIKHYLSLGIEVATPDQAVISWNPGSSRR</sequence>
<dbReference type="Gene3D" id="3.40.50.1010">
    <property type="entry name" value="5'-nuclease"/>
    <property type="match status" value="1"/>
</dbReference>
<dbReference type="PANTHER" id="PTHR33653">
    <property type="entry name" value="RIBONUCLEASE VAPC2"/>
    <property type="match status" value="1"/>
</dbReference>
<keyword evidence="6" id="KW-0460">Magnesium</keyword>
<evidence type="ECO:0000256" key="1">
    <source>
        <dbReference type="ARBA" id="ARBA00001946"/>
    </source>
</evidence>
<protein>
    <submittedName>
        <fullName evidence="8">Type II toxin-antitoxin system VapC family toxin</fullName>
    </submittedName>
</protein>
<keyword evidence="2" id="KW-1277">Toxin-antitoxin system</keyword>
<evidence type="ECO:0000313" key="9">
    <source>
        <dbReference type="Proteomes" id="UP001197028"/>
    </source>
</evidence>